<organism evidence="1 2">
    <name type="scientific">Enterobacter ludwigii</name>
    <dbReference type="NCBI Taxonomy" id="299767"/>
    <lineage>
        <taxon>Bacteria</taxon>
        <taxon>Pseudomonadati</taxon>
        <taxon>Pseudomonadota</taxon>
        <taxon>Gammaproteobacteria</taxon>
        <taxon>Enterobacterales</taxon>
        <taxon>Enterobacteriaceae</taxon>
        <taxon>Enterobacter</taxon>
        <taxon>Enterobacter cloacae complex</taxon>
    </lineage>
</organism>
<dbReference type="InterPro" id="IPR045918">
    <property type="entry name" value="DUF6337"/>
</dbReference>
<dbReference type="EMBL" id="CP002886">
    <property type="protein sequence ID" value="AEW74388.1"/>
    <property type="molecule type" value="Genomic_DNA"/>
</dbReference>
<dbReference type="Proteomes" id="UP000007838">
    <property type="component" value="Chromosome"/>
</dbReference>
<dbReference type="HOGENOM" id="CLU_675670_0_0_6"/>
<dbReference type="AlphaFoldDB" id="G8LIU7"/>
<protein>
    <submittedName>
        <fullName evidence="1">Uncharacterized protein</fullName>
    </submittedName>
</protein>
<accession>G8LIU7</accession>
<dbReference type="RefSeq" id="WP_014170803.1">
    <property type="nucleotide sequence ID" value="NC_016514.1"/>
</dbReference>
<sequence length="407" mass="47614">MFFFIYTLAFILSTSITYRFWKRLTYNTLINIPIFIIISLYQLFGSSFKFKELNGDVYLYLSIFVIFGSLIEILTVFGLRNIYNNSLPQRSAPVVPGIFSFFVIILSSAILFFASLYSKQYGIISEEFEAKMASGFVGHALVFLMITPPFIYLSYANKKINKWTFMFCLILVFSCLFLKQVKSWIMIPTVFLFLTYLYYNNVNKKKFIFYASLASFLLFTFFFLVYFFKTTIVNPDANSIELLGQIYQHFLFYLFSGVGAFSEYLNSNVSTDTSHWYVLILPLVNIINFIAGDPMESAINPLNFVINYDITNGSNVFTMFGTLWIYLNYLSFFFYGIIVFLQAFLYLNRSNYILCNVFWLITSFGMFSWFEYYYFHLASYEAPIYVFILSVLFSGSKSGKQLRNNYS</sequence>
<reference evidence="1 2" key="1">
    <citation type="journal article" date="2011" name="Stand. Genomic Sci.">
        <title>Complete genome of the onion pathogen Enterobacter cloacae EcWSU1.</title>
        <authorList>
            <person name="Humann J.L."/>
            <person name="Wildung M."/>
            <person name="Cheng C.H."/>
            <person name="Lee T."/>
            <person name="Stewart J.E."/>
            <person name="Drew J.C."/>
            <person name="Triplett E.W."/>
            <person name="Main D."/>
            <person name="Schroeder B.K."/>
        </authorList>
    </citation>
    <scope>NUCLEOTIDE SEQUENCE [LARGE SCALE GENOMIC DNA]</scope>
    <source>
        <strain evidence="1 2">EcWSU1</strain>
    </source>
</reference>
<evidence type="ECO:0000313" key="2">
    <source>
        <dbReference type="Proteomes" id="UP000007838"/>
    </source>
</evidence>
<gene>
    <name evidence="1" type="ORF">EcWSU1_02960</name>
</gene>
<dbReference type="Pfam" id="PF19863">
    <property type="entry name" value="DUF6337"/>
    <property type="match status" value="1"/>
</dbReference>
<evidence type="ECO:0000313" key="1">
    <source>
        <dbReference type="EMBL" id="AEW74388.1"/>
    </source>
</evidence>
<dbReference type="KEGG" id="eec:EcWSU1_02960"/>
<proteinExistence type="predicted"/>
<name>G8LIU7_9ENTR</name>